<reference evidence="9 10" key="1">
    <citation type="submission" date="2019-03" db="EMBL/GenBank/DDBJ databases">
        <title>First draft genome of Liparis tanakae, snailfish: a comprehensive survey of snailfish specific genes.</title>
        <authorList>
            <person name="Kim W."/>
            <person name="Song I."/>
            <person name="Jeong J.-H."/>
            <person name="Kim D."/>
            <person name="Kim S."/>
            <person name="Ryu S."/>
            <person name="Song J.Y."/>
            <person name="Lee S.K."/>
        </authorList>
    </citation>
    <scope>NUCLEOTIDE SEQUENCE [LARGE SCALE GENOMIC DNA]</scope>
    <source>
        <tissue evidence="9">Muscle</tissue>
    </source>
</reference>
<evidence type="ECO:0000256" key="7">
    <source>
        <dbReference type="ARBA" id="ARBA00023212"/>
    </source>
</evidence>
<evidence type="ECO:0000256" key="8">
    <source>
        <dbReference type="ARBA" id="ARBA00023273"/>
    </source>
</evidence>
<evidence type="ECO:0000256" key="1">
    <source>
        <dbReference type="ARBA" id="ARBA00004230"/>
    </source>
</evidence>
<keyword evidence="10" id="KW-1185">Reference proteome</keyword>
<dbReference type="Pfam" id="PF02493">
    <property type="entry name" value="MORN"/>
    <property type="match status" value="2"/>
</dbReference>
<dbReference type="OrthoDB" id="294378at2759"/>
<dbReference type="PANTHER" id="PTHR46613:SF1">
    <property type="entry name" value="RADIAL SPOKE HEAD 10 HOMOLOG B-RELATED"/>
    <property type="match status" value="1"/>
</dbReference>
<keyword evidence="4" id="KW-0677">Repeat</keyword>
<comment type="subcellular location">
    <subcellularLocation>
        <location evidence="1">Cell projection</location>
        <location evidence="1">Cilium</location>
        <location evidence="1">Flagellum</location>
    </subcellularLocation>
    <subcellularLocation>
        <location evidence="2">Cytoplasm</location>
        <location evidence="2">Cytoskeleton</location>
        <location evidence="2">Cilium axoneme</location>
    </subcellularLocation>
</comment>
<dbReference type="Gene3D" id="2.20.110.10">
    <property type="entry name" value="Histone H3 K4-specific methyltransferase SET7/9 N-terminal domain"/>
    <property type="match status" value="1"/>
</dbReference>
<dbReference type="GO" id="GO:0005930">
    <property type="term" value="C:axoneme"/>
    <property type="evidence" value="ECO:0007669"/>
    <property type="project" value="UniProtKB-SubCell"/>
</dbReference>
<keyword evidence="3" id="KW-0963">Cytoplasm</keyword>
<dbReference type="GO" id="GO:0031514">
    <property type="term" value="C:motile cilium"/>
    <property type="evidence" value="ECO:0007669"/>
    <property type="project" value="UniProtKB-SubCell"/>
</dbReference>
<accession>A0A4Z2E624</accession>
<organism evidence="9 10">
    <name type="scientific">Liparis tanakae</name>
    <name type="common">Tanaka's snailfish</name>
    <dbReference type="NCBI Taxonomy" id="230148"/>
    <lineage>
        <taxon>Eukaryota</taxon>
        <taxon>Metazoa</taxon>
        <taxon>Chordata</taxon>
        <taxon>Craniata</taxon>
        <taxon>Vertebrata</taxon>
        <taxon>Euteleostomi</taxon>
        <taxon>Actinopterygii</taxon>
        <taxon>Neopterygii</taxon>
        <taxon>Teleostei</taxon>
        <taxon>Neoteleostei</taxon>
        <taxon>Acanthomorphata</taxon>
        <taxon>Eupercaria</taxon>
        <taxon>Perciformes</taxon>
        <taxon>Cottioidei</taxon>
        <taxon>Cottales</taxon>
        <taxon>Liparidae</taxon>
        <taxon>Liparis</taxon>
    </lineage>
</organism>
<dbReference type="AlphaFoldDB" id="A0A4Z2E624"/>
<dbReference type="Proteomes" id="UP000314294">
    <property type="component" value="Unassembled WGS sequence"/>
</dbReference>
<evidence type="ECO:0000256" key="3">
    <source>
        <dbReference type="ARBA" id="ARBA00022490"/>
    </source>
</evidence>
<protein>
    <submittedName>
        <fullName evidence="9">Radial spoke head 10 B</fullName>
    </submittedName>
</protein>
<evidence type="ECO:0000256" key="6">
    <source>
        <dbReference type="ARBA" id="ARBA00023069"/>
    </source>
</evidence>
<keyword evidence="8" id="KW-0966">Cell projection</keyword>
<evidence type="ECO:0000313" key="9">
    <source>
        <dbReference type="EMBL" id="TNN24211.1"/>
    </source>
</evidence>
<name>A0A4Z2E624_9TELE</name>
<dbReference type="PANTHER" id="PTHR46613">
    <property type="entry name" value="RADIAL SPOKE HEAD 10 HOMOLOG B-RELATED"/>
    <property type="match status" value="1"/>
</dbReference>
<evidence type="ECO:0000313" key="10">
    <source>
        <dbReference type="Proteomes" id="UP000314294"/>
    </source>
</evidence>
<gene>
    <name evidence="9" type="primary">rsph10b_1</name>
    <name evidence="9" type="ORF">EYF80_065666</name>
</gene>
<evidence type="ECO:0000256" key="2">
    <source>
        <dbReference type="ARBA" id="ARBA00004430"/>
    </source>
</evidence>
<keyword evidence="7" id="KW-0206">Cytoskeleton</keyword>
<sequence length="243" mass="27700">MRHGEGTMAWLNLGQRYIGMWQNEVQHGRGTHVWVTRRADGSQYSQSNYYAGDFTQGQMNGQGTFHDANGAIYEQEWRGNTEHVKAKFPFEDGYVAGGEFVDDQMMTEPDPKGHTAPPALPGSRTDMALNIECLLEKIPERERATELEQVECVVLRGAAELRSVYSFYSRLGHTHSPDNTFRMSRLQFWRLLKDCNVHHHGVSVAQVERLLREDAPPAEIHSPFNSMLQHRVVSCLVMVAYHI</sequence>
<keyword evidence="5" id="KW-0282">Flagellum</keyword>
<evidence type="ECO:0000256" key="4">
    <source>
        <dbReference type="ARBA" id="ARBA00022737"/>
    </source>
</evidence>
<dbReference type="SUPFAM" id="SSF82185">
    <property type="entry name" value="Histone H3 K4-specific methyltransferase SET7/9 N-terminal domain"/>
    <property type="match status" value="1"/>
</dbReference>
<proteinExistence type="predicted"/>
<evidence type="ECO:0000256" key="5">
    <source>
        <dbReference type="ARBA" id="ARBA00022846"/>
    </source>
</evidence>
<dbReference type="EMBL" id="SRLO01016073">
    <property type="protein sequence ID" value="TNN24211.1"/>
    <property type="molecule type" value="Genomic_DNA"/>
</dbReference>
<comment type="caution">
    <text evidence="9">The sequence shown here is derived from an EMBL/GenBank/DDBJ whole genome shotgun (WGS) entry which is preliminary data.</text>
</comment>
<dbReference type="SMART" id="SM00698">
    <property type="entry name" value="MORN"/>
    <property type="match status" value="2"/>
</dbReference>
<keyword evidence="6" id="KW-0969">Cilium</keyword>
<dbReference type="InterPro" id="IPR003409">
    <property type="entry name" value="MORN"/>
</dbReference>